<dbReference type="SUPFAM" id="SSF54826">
    <property type="entry name" value="Enolase N-terminal domain-like"/>
    <property type="match status" value="1"/>
</dbReference>
<reference evidence="9" key="1">
    <citation type="submission" date="2015-10" db="EMBL/GenBank/DDBJ databases">
        <title>Draft genome sequence of Salegentibacter mishustinae KCTC 12263.</title>
        <authorList>
            <person name="Lin W."/>
            <person name="Zheng Q."/>
        </authorList>
    </citation>
    <scope>NUCLEOTIDE SEQUENCE [LARGE SCALE GENOMIC DNA]</scope>
    <source>
        <strain evidence="9">KCTC 12263</strain>
    </source>
</reference>
<accession>A0A0Q9ZAC1</accession>
<dbReference type="PANTHER" id="PTHR48080">
    <property type="entry name" value="D-GALACTONATE DEHYDRATASE-RELATED"/>
    <property type="match status" value="1"/>
</dbReference>
<dbReference type="RefSeq" id="WP_057480893.1">
    <property type="nucleotide sequence ID" value="NZ_BMWR01000008.1"/>
</dbReference>
<keyword evidence="10" id="KW-1185">Reference proteome</keyword>
<feature type="binding site" evidence="6">
    <location>
        <position position="229"/>
    </location>
    <ligand>
        <name>Mg(2+)</name>
        <dbReference type="ChEBI" id="CHEBI:18420"/>
    </ligand>
</feature>
<keyword evidence="4 7" id="KW-0413">Isomerase</keyword>
<feature type="active site" description="Proton acceptor; specific for (S)-substrate epimerization" evidence="5">
    <location>
        <position position="251"/>
    </location>
</feature>
<dbReference type="GO" id="GO:0000287">
    <property type="term" value="F:magnesium ion binding"/>
    <property type="evidence" value="ECO:0007669"/>
    <property type="project" value="UniProtKB-ARBA"/>
</dbReference>
<sequence>MELKFHPYNLELKNTFTISHGSRDVQPTLIVSLSDRGFTGYGEATATSYYGVTIEKMQADILNIEDLIAENILLEPEELWELTYPHLKENPFALCALDMAMHDLHGKRNRQPLYQLWGLDLENIPLTNYTIGIDSVEKMVQKIKEFPWPLYKIKLGTEDDVAIVSELRKHTNSVFRVDANATWTVDQAIENAKALKELNVEFLEQPLKANDWEGMEKLYKESVLPLIADESCIEESDVEKCAGYFHGINIKLTKCGGLTPGKRMILKGRSLGLKVMVGCMTESTVGISAIAQLLPLLDYVDMDGGLLIKNDIADGVKVYDEKVHFPERNGTGVELYEK</sequence>
<feature type="domain" description="Mandelate racemase/muconate lactonizing enzyme C-terminal" evidence="8">
    <location>
        <begin position="136"/>
        <end position="225"/>
    </location>
</feature>
<dbReference type="Pfam" id="PF02746">
    <property type="entry name" value="MR_MLE_N"/>
    <property type="match status" value="1"/>
</dbReference>
<evidence type="ECO:0000256" key="5">
    <source>
        <dbReference type="PIRSR" id="PIRSR634603-1"/>
    </source>
</evidence>
<dbReference type="SFLD" id="SFLDS00001">
    <property type="entry name" value="Enolase"/>
    <property type="match status" value="1"/>
</dbReference>
<dbReference type="InterPro" id="IPR013342">
    <property type="entry name" value="Mandelate_racemase_C"/>
</dbReference>
<feature type="binding site" evidence="6">
    <location>
        <position position="178"/>
    </location>
    <ligand>
        <name>Mg(2+)</name>
        <dbReference type="ChEBI" id="CHEBI:18420"/>
    </ligand>
</feature>
<comment type="similarity">
    <text evidence="1 7">Belongs to the mandelate racemase/muconate lactonizing enzyme family.</text>
</comment>
<comment type="cofactor">
    <cofactor evidence="6 7">
        <name>Mg(2+)</name>
        <dbReference type="ChEBI" id="CHEBI:18420"/>
    </cofactor>
    <text evidence="6 7">Binds 1 Mg(2+) ion per subunit.</text>
</comment>
<dbReference type="SMART" id="SM00922">
    <property type="entry name" value="MR_MLE"/>
    <property type="match status" value="1"/>
</dbReference>
<feature type="binding site" evidence="6">
    <location>
        <position position="204"/>
    </location>
    <ligand>
        <name>Mg(2+)</name>
        <dbReference type="ChEBI" id="CHEBI:18420"/>
    </ligand>
</feature>
<evidence type="ECO:0000256" key="4">
    <source>
        <dbReference type="ARBA" id="ARBA00023235"/>
    </source>
</evidence>
<dbReference type="InterPro" id="IPR034593">
    <property type="entry name" value="DgoD-like"/>
</dbReference>
<gene>
    <name evidence="9" type="ORF">APR42_13920</name>
</gene>
<dbReference type="InterPro" id="IPR013341">
    <property type="entry name" value="Mandelate_racemase_N_dom"/>
</dbReference>
<dbReference type="InterPro" id="IPR029065">
    <property type="entry name" value="Enolase_C-like"/>
</dbReference>
<evidence type="ECO:0000259" key="8">
    <source>
        <dbReference type="SMART" id="SM00922"/>
    </source>
</evidence>
<dbReference type="CDD" id="cd03319">
    <property type="entry name" value="L-Ala-DL-Glu_epimerase"/>
    <property type="match status" value="1"/>
</dbReference>
<dbReference type="AlphaFoldDB" id="A0A0Q9ZAC1"/>
<keyword evidence="3 6" id="KW-0460">Magnesium</keyword>
<proteinExistence type="inferred from homology"/>
<evidence type="ECO:0000256" key="6">
    <source>
        <dbReference type="PIRSR" id="PIRSR634603-3"/>
    </source>
</evidence>
<keyword evidence="2 6" id="KW-0479">Metal-binding</keyword>
<dbReference type="Gene3D" id="3.30.390.10">
    <property type="entry name" value="Enolase-like, N-terminal domain"/>
    <property type="match status" value="1"/>
</dbReference>
<dbReference type="PROSITE" id="PS00909">
    <property type="entry name" value="MR_MLE_2"/>
    <property type="match status" value="1"/>
</dbReference>
<evidence type="ECO:0000313" key="9">
    <source>
        <dbReference type="EMBL" id="KRG29867.1"/>
    </source>
</evidence>
<dbReference type="InterPro" id="IPR029017">
    <property type="entry name" value="Enolase-like_N"/>
</dbReference>
<dbReference type="SUPFAM" id="SSF51604">
    <property type="entry name" value="Enolase C-terminal domain-like"/>
    <property type="match status" value="1"/>
</dbReference>
<dbReference type="PANTHER" id="PTHR48080:SF3">
    <property type="entry name" value="ENOLASE SUPERFAMILY MEMBER DDB_G0284701"/>
    <property type="match status" value="1"/>
</dbReference>
<dbReference type="InterPro" id="IPR036849">
    <property type="entry name" value="Enolase-like_C_sf"/>
</dbReference>
<feature type="active site" description="Proton acceptor; specific for (R)-substrate epimerization" evidence="5">
    <location>
        <position position="154"/>
    </location>
</feature>
<dbReference type="Gene3D" id="3.20.20.120">
    <property type="entry name" value="Enolase-like C-terminal domain"/>
    <property type="match status" value="1"/>
</dbReference>
<evidence type="ECO:0000256" key="2">
    <source>
        <dbReference type="ARBA" id="ARBA00022723"/>
    </source>
</evidence>
<dbReference type="EC" id="5.1.1.-" evidence="7"/>
<dbReference type="GO" id="GO:0016855">
    <property type="term" value="F:racemase and epimerase activity, acting on amino acids and derivatives"/>
    <property type="evidence" value="ECO:0007669"/>
    <property type="project" value="UniProtKB-UniRule"/>
</dbReference>
<evidence type="ECO:0000256" key="1">
    <source>
        <dbReference type="ARBA" id="ARBA00008031"/>
    </source>
</evidence>
<dbReference type="STRING" id="270918.APR42_13920"/>
<comment type="caution">
    <text evidence="9">The sequence shown here is derived from an EMBL/GenBank/DDBJ whole genome shotgun (WGS) entry which is preliminary data.</text>
</comment>
<protein>
    <recommendedName>
        <fullName evidence="7">Dipeptide epimerase</fullName>
        <ecNumber evidence="7">5.1.1.-</ecNumber>
    </recommendedName>
</protein>
<evidence type="ECO:0000256" key="3">
    <source>
        <dbReference type="ARBA" id="ARBA00022842"/>
    </source>
</evidence>
<evidence type="ECO:0000313" key="10">
    <source>
        <dbReference type="Proteomes" id="UP000051643"/>
    </source>
</evidence>
<dbReference type="GO" id="GO:0009063">
    <property type="term" value="P:amino acid catabolic process"/>
    <property type="evidence" value="ECO:0007669"/>
    <property type="project" value="InterPro"/>
</dbReference>
<name>A0A0Q9ZAC1_9FLAO</name>
<dbReference type="EMBL" id="LKTP01000003">
    <property type="protein sequence ID" value="KRG29867.1"/>
    <property type="molecule type" value="Genomic_DNA"/>
</dbReference>
<evidence type="ECO:0000256" key="7">
    <source>
        <dbReference type="RuleBase" id="RU366006"/>
    </source>
</evidence>
<dbReference type="Proteomes" id="UP000051643">
    <property type="component" value="Unassembled WGS sequence"/>
</dbReference>
<dbReference type="Pfam" id="PF13378">
    <property type="entry name" value="MR_MLE_C"/>
    <property type="match status" value="1"/>
</dbReference>
<dbReference type="OrthoDB" id="9775391at2"/>
<dbReference type="SFLD" id="SFLDG00180">
    <property type="entry name" value="muconate_cycloisomerase"/>
    <property type="match status" value="1"/>
</dbReference>
<dbReference type="InterPro" id="IPR034603">
    <property type="entry name" value="Dipeptide_epimerase"/>
</dbReference>
<organism evidence="9 10">
    <name type="scientific">Salegentibacter mishustinae</name>
    <dbReference type="NCBI Taxonomy" id="270918"/>
    <lineage>
        <taxon>Bacteria</taxon>
        <taxon>Pseudomonadati</taxon>
        <taxon>Bacteroidota</taxon>
        <taxon>Flavobacteriia</taxon>
        <taxon>Flavobacteriales</taxon>
        <taxon>Flavobacteriaceae</taxon>
        <taxon>Salegentibacter</taxon>
    </lineage>
</organism>
<dbReference type="InterPro" id="IPR018110">
    <property type="entry name" value="Mandel_Rmase/mucon_lact_enz_CS"/>
</dbReference>